<evidence type="ECO:0000256" key="1">
    <source>
        <dbReference type="ARBA" id="ARBA00004202"/>
    </source>
</evidence>
<dbReference type="EMBL" id="JAUSVX010000006">
    <property type="protein sequence ID" value="MDQ0470638.1"/>
    <property type="molecule type" value="Genomic_DNA"/>
</dbReference>
<keyword evidence="6 10" id="KW-0067">ATP-binding</keyword>
<evidence type="ECO:0000256" key="3">
    <source>
        <dbReference type="ARBA" id="ARBA00022448"/>
    </source>
</evidence>
<evidence type="ECO:0000259" key="9">
    <source>
        <dbReference type="PROSITE" id="PS50893"/>
    </source>
</evidence>
<dbReference type="Proteomes" id="UP001242480">
    <property type="component" value="Unassembled WGS sequence"/>
</dbReference>
<protein>
    <submittedName>
        <fullName evidence="10">Polar amino acid transport system ATP-binding protein</fullName>
    </submittedName>
</protein>
<dbReference type="Pfam" id="PF00005">
    <property type="entry name" value="ABC_tran"/>
    <property type="match status" value="1"/>
</dbReference>
<evidence type="ECO:0000256" key="4">
    <source>
        <dbReference type="ARBA" id="ARBA00022475"/>
    </source>
</evidence>
<organism evidence="10 11">
    <name type="scientific">Labrys wisconsinensis</name>
    <dbReference type="NCBI Taxonomy" id="425677"/>
    <lineage>
        <taxon>Bacteria</taxon>
        <taxon>Pseudomonadati</taxon>
        <taxon>Pseudomonadota</taxon>
        <taxon>Alphaproteobacteria</taxon>
        <taxon>Hyphomicrobiales</taxon>
        <taxon>Xanthobacteraceae</taxon>
        <taxon>Labrys</taxon>
    </lineage>
</organism>
<dbReference type="InterPro" id="IPR030679">
    <property type="entry name" value="ABC_ATPase_HisP-typ"/>
</dbReference>
<comment type="similarity">
    <text evidence="2">Belongs to the ABC transporter superfamily.</text>
</comment>
<dbReference type="SUPFAM" id="SSF52540">
    <property type="entry name" value="P-loop containing nucleoside triphosphate hydrolases"/>
    <property type="match status" value="1"/>
</dbReference>
<dbReference type="PROSITE" id="PS00211">
    <property type="entry name" value="ABC_TRANSPORTER_1"/>
    <property type="match status" value="1"/>
</dbReference>
<proteinExistence type="inferred from homology"/>
<name>A0ABU0JB42_9HYPH</name>
<accession>A0ABU0JB42</accession>
<dbReference type="Gene3D" id="3.40.50.300">
    <property type="entry name" value="P-loop containing nucleotide triphosphate hydrolases"/>
    <property type="match status" value="1"/>
</dbReference>
<evidence type="ECO:0000256" key="8">
    <source>
        <dbReference type="ARBA" id="ARBA00023136"/>
    </source>
</evidence>
<sequence>MSKLYGALAVLKDLNLQVTHGEKIALIGPSGSGKTTILRILMTLEAIQNGTVWVDGEPLWHMSGKSGLVPASERHLHHMRRRIGMVFQHFNLFPHMSALENVAQPPRIVLGLSREEAEERAQGLLRLVGLADKGANYPSQLSGGQKQRVAIARALAMKPEILLFDEPTSALDPELVEEVLAVLREIAHGSAMTCLLVTHEMSFAREISDRILFLDGGRIVEEGKPDEIFSEPREERTRLFLKKIIAAGHRLN</sequence>
<reference evidence="10 11" key="1">
    <citation type="submission" date="2023-07" db="EMBL/GenBank/DDBJ databases">
        <title>Genomic Encyclopedia of Type Strains, Phase IV (KMG-IV): sequencing the most valuable type-strain genomes for metagenomic binning, comparative biology and taxonomic classification.</title>
        <authorList>
            <person name="Goeker M."/>
        </authorList>
    </citation>
    <scope>NUCLEOTIDE SEQUENCE [LARGE SCALE GENOMIC DNA]</scope>
    <source>
        <strain evidence="10 11">DSM 19619</strain>
    </source>
</reference>
<evidence type="ECO:0000313" key="10">
    <source>
        <dbReference type="EMBL" id="MDQ0470638.1"/>
    </source>
</evidence>
<keyword evidence="5" id="KW-0547">Nucleotide-binding</keyword>
<dbReference type="InterPro" id="IPR050086">
    <property type="entry name" value="MetN_ABC_transporter-like"/>
</dbReference>
<keyword evidence="7" id="KW-0029">Amino-acid transport</keyword>
<comment type="subcellular location">
    <subcellularLocation>
        <location evidence="1">Cell membrane</location>
        <topology evidence="1">Peripheral membrane protein</topology>
    </subcellularLocation>
</comment>
<dbReference type="NCBIfam" id="TIGR03005">
    <property type="entry name" value="ectoine_ehuA"/>
    <property type="match status" value="1"/>
</dbReference>
<dbReference type="PROSITE" id="PS50893">
    <property type="entry name" value="ABC_TRANSPORTER_2"/>
    <property type="match status" value="1"/>
</dbReference>
<dbReference type="InterPro" id="IPR003439">
    <property type="entry name" value="ABC_transporter-like_ATP-bd"/>
</dbReference>
<dbReference type="InterPro" id="IPR014343">
    <property type="entry name" value="Ectoine_EhuA"/>
</dbReference>
<evidence type="ECO:0000313" key="11">
    <source>
        <dbReference type="Proteomes" id="UP001242480"/>
    </source>
</evidence>
<comment type="caution">
    <text evidence="10">The sequence shown here is derived from an EMBL/GenBank/DDBJ whole genome shotgun (WGS) entry which is preliminary data.</text>
</comment>
<keyword evidence="4" id="KW-1003">Cell membrane</keyword>
<keyword evidence="3" id="KW-0813">Transport</keyword>
<dbReference type="InterPro" id="IPR017871">
    <property type="entry name" value="ABC_transporter-like_CS"/>
</dbReference>
<keyword evidence="8" id="KW-0472">Membrane</keyword>
<evidence type="ECO:0000256" key="6">
    <source>
        <dbReference type="ARBA" id="ARBA00022840"/>
    </source>
</evidence>
<dbReference type="PANTHER" id="PTHR43166:SF9">
    <property type="entry name" value="GLUTAMATE_ASPARTATE IMPORT ATP-BINDING PROTEIN GLTL"/>
    <property type="match status" value="1"/>
</dbReference>
<evidence type="ECO:0000256" key="2">
    <source>
        <dbReference type="ARBA" id="ARBA00005417"/>
    </source>
</evidence>
<evidence type="ECO:0000256" key="5">
    <source>
        <dbReference type="ARBA" id="ARBA00022741"/>
    </source>
</evidence>
<dbReference type="SMART" id="SM00382">
    <property type="entry name" value="AAA"/>
    <property type="match status" value="1"/>
</dbReference>
<evidence type="ECO:0000256" key="7">
    <source>
        <dbReference type="ARBA" id="ARBA00022970"/>
    </source>
</evidence>
<dbReference type="InterPro" id="IPR003593">
    <property type="entry name" value="AAA+_ATPase"/>
</dbReference>
<dbReference type="PANTHER" id="PTHR43166">
    <property type="entry name" value="AMINO ACID IMPORT ATP-BINDING PROTEIN"/>
    <property type="match status" value="1"/>
</dbReference>
<dbReference type="PIRSF" id="PIRSF039085">
    <property type="entry name" value="ABC_ATPase_HisP"/>
    <property type="match status" value="1"/>
</dbReference>
<feature type="domain" description="ABC transporter" evidence="9">
    <location>
        <begin position="2"/>
        <end position="241"/>
    </location>
</feature>
<dbReference type="InterPro" id="IPR027417">
    <property type="entry name" value="P-loop_NTPase"/>
</dbReference>
<gene>
    <name evidence="10" type="ORF">QO011_003657</name>
</gene>
<dbReference type="GO" id="GO:0005524">
    <property type="term" value="F:ATP binding"/>
    <property type="evidence" value="ECO:0007669"/>
    <property type="project" value="UniProtKB-KW"/>
</dbReference>
<keyword evidence="11" id="KW-1185">Reference proteome</keyword>